<dbReference type="GO" id="GO:0036380">
    <property type="term" value="F:UDP-N-acetylglucosamine-undecaprenyl-phosphate N-acetylglucosaminephosphotransferase activity"/>
    <property type="evidence" value="ECO:0007669"/>
    <property type="project" value="UniProtKB-EC"/>
</dbReference>
<protein>
    <submittedName>
        <fullName evidence="10">WecA-like glycosyltransferase</fullName>
        <ecNumber evidence="10">2.7.8.33</ecNumber>
    </submittedName>
</protein>
<dbReference type="OrthoDB" id="9783652at2"/>
<evidence type="ECO:0000256" key="5">
    <source>
        <dbReference type="ARBA" id="ARBA00022989"/>
    </source>
</evidence>
<dbReference type="GO" id="GO:0046872">
    <property type="term" value="F:metal ion binding"/>
    <property type="evidence" value="ECO:0007669"/>
    <property type="project" value="UniProtKB-KW"/>
</dbReference>
<dbReference type="GO" id="GO:0071555">
    <property type="term" value="P:cell wall organization"/>
    <property type="evidence" value="ECO:0007669"/>
    <property type="project" value="TreeGrafter"/>
</dbReference>
<sequence>MASLIAISLAFSTVAALILVPLVRAISRATGVVDRPDQQRKLQSKAIALGGGVAVYASLALAFAGTILVDRLYFGQSLGAISIRWYILFGAAAAMLLVGLIDDAWGLRGRQKLLLQCLIIACLVGGGTVIHRISLFGATVELGVFSFPLTMLWLLIAVNALNLIDGADGMATTAGLIICIGMGLSALFFNSMLSVVVGFALAGALFGFLCFNRPPASIYLGDAGSMMIGLFLGVLAIWSNFKESAVLASAPIAILAIPLFDSSAAILRRWLTGRSIYVTDRGHLHHLLQLKFGNRGMLLVVALMCGITTTMSVLSLYLHMPALAAVGVAIVIGALIYSRTFGHAEARLLVGRAANVVNSFAVNSARCETLKHQRRVPLQGNGDWETVWEPLVEFAKSHDLAKVKIDLNLAWLHEGYHANWQSVRLPEKAFQMTVSIPLFTHRSGSDQRPTQIGRLEVVALAEDVDAYQKISELSDQLADMTPEIDRIVSSLEQSQSPGSVTTGIDSPEALVPSDGTVPAELEATSSDLQKSSVPSS</sequence>
<feature type="transmembrane region" description="Helical" evidence="9">
    <location>
        <begin position="296"/>
        <end position="314"/>
    </location>
</feature>
<evidence type="ECO:0000256" key="8">
    <source>
        <dbReference type="SAM" id="MobiDB-lite"/>
    </source>
</evidence>
<evidence type="ECO:0000313" key="11">
    <source>
        <dbReference type="Proteomes" id="UP000318538"/>
    </source>
</evidence>
<dbReference type="InterPro" id="IPR000715">
    <property type="entry name" value="Glycosyl_transferase_4"/>
</dbReference>
<comment type="cofactor">
    <cofactor evidence="7">
        <name>Mg(2+)</name>
        <dbReference type="ChEBI" id="CHEBI:18420"/>
    </cofactor>
</comment>
<keyword evidence="6 9" id="KW-0472">Membrane</keyword>
<evidence type="ECO:0000256" key="6">
    <source>
        <dbReference type="ARBA" id="ARBA00023136"/>
    </source>
</evidence>
<organism evidence="10 11">
    <name type="scientific">Rubripirellula lacrimiformis</name>
    <dbReference type="NCBI Taxonomy" id="1930273"/>
    <lineage>
        <taxon>Bacteria</taxon>
        <taxon>Pseudomonadati</taxon>
        <taxon>Planctomycetota</taxon>
        <taxon>Planctomycetia</taxon>
        <taxon>Pirellulales</taxon>
        <taxon>Pirellulaceae</taxon>
        <taxon>Rubripirellula</taxon>
    </lineage>
</organism>
<feature type="transmembrane region" description="Helical" evidence="9">
    <location>
        <begin position="320"/>
        <end position="337"/>
    </location>
</feature>
<feature type="transmembrane region" description="Helical" evidence="9">
    <location>
        <begin position="47"/>
        <end position="69"/>
    </location>
</feature>
<feature type="transmembrane region" description="Helical" evidence="9">
    <location>
        <begin position="195"/>
        <end position="211"/>
    </location>
</feature>
<feature type="region of interest" description="Disordered" evidence="8">
    <location>
        <begin position="492"/>
        <end position="536"/>
    </location>
</feature>
<dbReference type="GO" id="GO:0009103">
    <property type="term" value="P:lipopolysaccharide biosynthetic process"/>
    <property type="evidence" value="ECO:0007669"/>
    <property type="project" value="TreeGrafter"/>
</dbReference>
<feature type="transmembrane region" description="Helical" evidence="9">
    <location>
        <begin position="145"/>
        <end position="164"/>
    </location>
</feature>
<dbReference type="PANTHER" id="PTHR22926">
    <property type="entry name" value="PHOSPHO-N-ACETYLMURAMOYL-PENTAPEPTIDE-TRANSFERASE"/>
    <property type="match status" value="1"/>
</dbReference>
<dbReference type="GO" id="GO:0044038">
    <property type="term" value="P:cell wall macromolecule biosynthetic process"/>
    <property type="evidence" value="ECO:0007669"/>
    <property type="project" value="TreeGrafter"/>
</dbReference>
<comment type="subcellular location">
    <subcellularLocation>
        <location evidence="1">Cell membrane</location>
        <topology evidence="1">Multi-pass membrane protein</topology>
    </subcellularLocation>
</comment>
<feature type="transmembrane region" description="Helical" evidence="9">
    <location>
        <begin position="6"/>
        <end position="26"/>
    </location>
</feature>
<keyword evidence="2" id="KW-1003">Cell membrane</keyword>
<dbReference type="Pfam" id="PF00953">
    <property type="entry name" value="Glycos_transf_4"/>
    <property type="match status" value="1"/>
</dbReference>
<feature type="transmembrane region" description="Helical" evidence="9">
    <location>
        <begin position="113"/>
        <end position="133"/>
    </location>
</feature>
<keyword evidence="3 10" id="KW-0808">Transferase</keyword>
<keyword evidence="7" id="KW-0479">Metal-binding</keyword>
<dbReference type="RefSeq" id="WP_145168942.1">
    <property type="nucleotide sequence ID" value="NZ_CP036525.1"/>
</dbReference>
<evidence type="ECO:0000256" key="4">
    <source>
        <dbReference type="ARBA" id="ARBA00022692"/>
    </source>
</evidence>
<keyword evidence="11" id="KW-1185">Reference proteome</keyword>
<feature type="binding site" evidence="7">
    <location>
        <position position="222"/>
    </location>
    <ligand>
        <name>Mg(2+)</name>
        <dbReference type="ChEBI" id="CHEBI:18420"/>
    </ligand>
</feature>
<feature type="transmembrane region" description="Helical" evidence="9">
    <location>
        <begin position="245"/>
        <end position="267"/>
    </location>
</feature>
<evidence type="ECO:0000313" key="10">
    <source>
        <dbReference type="EMBL" id="QDT03197.1"/>
    </source>
</evidence>
<feature type="transmembrane region" description="Helical" evidence="9">
    <location>
        <begin position="81"/>
        <end position="101"/>
    </location>
</feature>
<keyword evidence="4 9" id="KW-0812">Transmembrane</keyword>
<proteinExistence type="predicted"/>
<keyword evidence="5 9" id="KW-1133">Transmembrane helix</keyword>
<dbReference type="CDD" id="cd06853">
    <property type="entry name" value="GT_WecA_like"/>
    <property type="match status" value="1"/>
</dbReference>
<gene>
    <name evidence="10" type="ORF">K227x_15790</name>
</gene>
<dbReference type="AlphaFoldDB" id="A0A517N7S8"/>
<feature type="compositionally biased region" description="Polar residues" evidence="8">
    <location>
        <begin position="492"/>
        <end position="504"/>
    </location>
</feature>
<keyword evidence="7" id="KW-0460">Magnesium</keyword>
<evidence type="ECO:0000256" key="2">
    <source>
        <dbReference type="ARBA" id="ARBA00022475"/>
    </source>
</evidence>
<evidence type="ECO:0000256" key="3">
    <source>
        <dbReference type="ARBA" id="ARBA00022679"/>
    </source>
</evidence>
<dbReference type="KEGG" id="rlc:K227x_15790"/>
<reference evidence="10 11" key="1">
    <citation type="submission" date="2019-02" db="EMBL/GenBank/DDBJ databases">
        <title>Deep-cultivation of Planctomycetes and their phenomic and genomic characterization uncovers novel biology.</title>
        <authorList>
            <person name="Wiegand S."/>
            <person name="Jogler M."/>
            <person name="Boedeker C."/>
            <person name="Pinto D."/>
            <person name="Vollmers J."/>
            <person name="Rivas-Marin E."/>
            <person name="Kohn T."/>
            <person name="Peeters S.H."/>
            <person name="Heuer A."/>
            <person name="Rast P."/>
            <person name="Oberbeckmann S."/>
            <person name="Bunk B."/>
            <person name="Jeske O."/>
            <person name="Meyerdierks A."/>
            <person name="Storesund J.E."/>
            <person name="Kallscheuer N."/>
            <person name="Luecker S."/>
            <person name="Lage O.M."/>
            <person name="Pohl T."/>
            <person name="Merkel B.J."/>
            <person name="Hornburger P."/>
            <person name="Mueller R.-W."/>
            <person name="Bruemmer F."/>
            <person name="Labrenz M."/>
            <person name="Spormann A.M."/>
            <person name="Op den Camp H."/>
            <person name="Overmann J."/>
            <person name="Amann R."/>
            <person name="Jetten M.S.M."/>
            <person name="Mascher T."/>
            <person name="Medema M.H."/>
            <person name="Devos D.P."/>
            <person name="Kaster A.-K."/>
            <person name="Ovreas L."/>
            <person name="Rohde M."/>
            <person name="Galperin M.Y."/>
            <person name="Jogler C."/>
        </authorList>
    </citation>
    <scope>NUCLEOTIDE SEQUENCE [LARGE SCALE GENOMIC DNA]</scope>
    <source>
        <strain evidence="10 11">K22_7</strain>
    </source>
</reference>
<feature type="transmembrane region" description="Helical" evidence="9">
    <location>
        <begin position="218"/>
        <end position="239"/>
    </location>
</feature>
<feature type="compositionally biased region" description="Polar residues" evidence="8">
    <location>
        <begin position="523"/>
        <end position="536"/>
    </location>
</feature>
<name>A0A517N7S8_9BACT</name>
<feature type="binding site" evidence="7">
    <location>
        <position position="162"/>
    </location>
    <ligand>
        <name>Mg(2+)</name>
        <dbReference type="ChEBI" id="CHEBI:18420"/>
    </ligand>
</feature>
<evidence type="ECO:0000256" key="7">
    <source>
        <dbReference type="PIRSR" id="PIRSR600715-1"/>
    </source>
</evidence>
<dbReference type="EMBL" id="CP036525">
    <property type="protein sequence ID" value="QDT03197.1"/>
    <property type="molecule type" value="Genomic_DNA"/>
</dbReference>
<evidence type="ECO:0000256" key="9">
    <source>
        <dbReference type="SAM" id="Phobius"/>
    </source>
</evidence>
<dbReference type="GO" id="GO:0005886">
    <property type="term" value="C:plasma membrane"/>
    <property type="evidence" value="ECO:0007669"/>
    <property type="project" value="UniProtKB-SubCell"/>
</dbReference>
<accession>A0A517N7S8</accession>
<evidence type="ECO:0000256" key="1">
    <source>
        <dbReference type="ARBA" id="ARBA00004651"/>
    </source>
</evidence>
<dbReference type="EC" id="2.7.8.33" evidence="10"/>
<dbReference type="Proteomes" id="UP000318538">
    <property type="component" value="Chromosome"/>
</dbReference>
<dbReference type="PANTHER" id="PTHR22926:SF3">
    <property type="entry name" value="UNDECAPRENYL-PHOSPHATE ALPHA-N-ACETYLGLUCOSAMINYL 1-PHOSPHATE TRANSFERASE"/>
    <property type="match status" value="1"/>
</dbReference>